<dbReference type="GO" id="GO:0019284">
    <property type="term" value="P:L-methionine salvage from S-adenosylmethionine"/>
    <property type="evidence" value="ECO:0007669"/>
    <property type="project" value="TreeGrafter"/>
</dbReference>
<keyword evidence="2" id="KW-0378">Hydrolase</keyword>
<dbReference type="KEGG" id="ttk:TST_1334"/>
<sequence>MEGKTLILVPTEIEAQAIFPKAAWSDFLGYRSFMFERFFVVVSGAGKVNAALCACRVLCNMRVNEVVVLGVAGAYLQSGLNIGDVVMATKEIYADEKFEPKGFPMRVLDLPITKGRFLTLSKMPASLDEAGKLFQKFGAVAENMEGAAVAHALSLFGTLPVEIRSISNYAGDHDKSRWNIDLALENLRKFFMEFFM</sequence>
<dbReference type="AlphaFoldDB" id="A0A0S3QUW4"/>
<gene>
    <name evidence="2" type="primary">mtnN</name>
    <name evidence="2" type="ORF">TST_1334</name>
</gene>
<dbReference type="PANTHER" id="PTHR46832">
    <property type="entry name" value="5'-METHYLTHIOADENOSINE/S-ADENOSYLHOMOCYSTEINE NUCLEOSIDASE"/>
    <property type="match status" value="1"/>
</dbReference>
<evidence type="ECO:0000313" key="3">
    <source>
        <dbReference type="Proteomes" id="UP000063234"/>
    </source>
</evidence>
<dbReference type="EMBL" id="AP013035">
    <property type="protein sequence ID" value="BAT72121.1"/>
    <property type="molecule type" value="Genomic_DNA"/>
</dbReference>
<dbReference type="Proteomes" id="UP000063234">
    <property type="component" value="Chromosome"/>
</dbReference>
<feature type="domain" description="Nucleoside phosphorylase" evidence="1">
    <location>
        <begin position="109"/>
        <end position="193"/>
    </location>
</feature>
<organism evidence="2 3">
    <name type="scientific">Thermosulfidibacter takaii (strain DSM 17441 / JCM 13301 / NBRC 103674 / ABI70S6)</name>
    <dbReference type="NCBI Taxonomy" id="1298851"/>
    <lineage>
        <taxon>Bacteria</taxon>
        <taxon>Pseudomonadati</taxon>
        <taxon>Thermosulfidibacterota</taxon>
        <taxon>Thermosulfidibacteria</taxon>
        <taxon>Thermosulfidibacterales</taxon>
        <taxon>Thermosulfidibacteraceae</taxon>
    </lineage>
</organism>
<protein>
    <submittedName>
        <fullName evidence="2">S-adenosylhomocysteine/5'-methylthioadenosine nucleosidase</fullName>
        <ecNumber evidence="2">3.2.2.9</ecNumber>
    </submittedName>
</protein>
<dbReference type="PATRIC" id="fig|1298851.3.peg.1409"/>
<reference evidence="3" key="1">
    <citation type="journal article" date="2018" name="Science">
        <title>A primordial and reversible TCA cycle in a facultatively chemolithoautotrophic thermophile.</title>
        <authorList>
            <person name="Nunoura T."/>
            <person name="Chikaraishi Y."/>
            <person name="Izaki R."/>
            <person name="Suwa T."/>
            <person name="Sato T."/>
            <person name="Harada T."/>
            <person name="Mori K."/>
            <person name="Kato Y."/>
            <person name="Miyazaki M."/>
            <person name="Shimamura S."/>
            <person name="Yanagawa K."/>
            <person name="Shuto A."/>
            <person name="Ohkouchi N."/>
            <person name="Fujita N."/>
            <person name="Takaki Y."/>
            <person name="Atomi H."/>
            <person name="Takai K."/>
        </authorList>
    </citation>
    <scope>NUCLEOTIDE SEQUENCE [LARGE SCALE GENOMIC DNA]</scope>
    <source>
        <strain evidence="3">DSM 17441 / JCM 13301 / NBRC 103674 / ABI70S6</strain>
    </source>
</reference>
<feature type="domain" description="Nucleoside phosphorylase" evidence="1">
    <location>
        <begin position="37"/>
        <end position="96"/>
    </location>
</feature>
<evidence type="ECO:0000313" key="2">
    <source>
        <dbReference type="EMBL" id="BAT72121.1"/>
    </source>
</evidence>
<proteinExistence type="predicted"/>
<dbReference type="SUPFAM" id="SSF53167">
    <property type="entry name" value="Purine and uridine phosphorylases"/>
    <property type="match status" value="1"/>
</dbReference>
<dbReference type="CDD" id="cd17766">
    <property type="entry name" value="futalosine_nucleosidase_MqnB"/>
    <property type="match status" value="1"/>
</dbReference>
<keyword evidence="3" id="KW-1185">Reference proteome</keyword>
<dbReference type="GO" id="GO:0008930">
    <property type="term" value="F:methylthioadenosine nucleosidase activity"/>
    <property type="evidence" value="ECO:0007669"/>
    <property type="project" value="TreeGrafter"/>
</dbReference>
<dbReference type="InterPro" id="IPR035994">
    <property type="entry name" value="Nucleoside_phosphorylase_sf"/>
</dbReference>
<evidence type="ECO:0000259" key="1">
    <source>
        <dbReference type="Pfam" id="PF01048"/>
    </source>
</evidence>
<dbReference type="Gene3D" id="3.40.50.1580">
    <property type="entry name" value="Nucleoside phosphorylase domain"/>
    <property type="match status" value="1"/>
</dbReference>
<dbReference type="Pfam" id="PF01048">
    <property type="entry name" value="PNP_UDP_1"/>
    <property type="match status" value="2"/>
</dbReference>
<dbReference type="GO" id="GO:0008782">
    <property type="term" value="F:adenosylhomocysteine nucleosidase activity"/>
    <property type="evidence" value="ECO:0007669"/>
    <property type="project" value="UniProtKB-EC"/>
</dbReference>
<dbReference type="STRING" id="1298851.TST_1334"/>
<keyword evidence="2" id="KW-0326">Glycosidase</keyword>
<dbReference type="GO" id="GO:0005829">
    <property type="term" value="C:cytosol"/>
    <property type="evidence" value="ECO:0007669"/>
    <property type="project" value="TreeGrafter"/>
</dbReference>
<dbReference type="EC" id="3.2.2.9" evidence="2"/>
<dbReference type="InterPro" id="IPR000845">
    <property type="entry name" value="Nucleoside_phosphorylase_d"/>
</dbReference>
<dbReference type="GO" id="GO:0009116">
    <property type="term" value="P:nucleoside metabolic process"/>
    <property type="evidence" value="ECO:0007669"/>
    <property type="project" value="InterPro"/>
</dbReference>
<accession>A0A0S3QUW4</accession>
<name>A0A0S3QUW4_THET7</name>
<dbReference type="PANTHER" id="PTHR46832:SF2">
    <property type="entry name" value="FUTALOSINE HYDROLASE"/>
    <property type="match status" value="1"/>
</dbReference>